<feature type="region of interest" description="Disordered" evidence="1">
    <location>
        <begin position="102"/>
        <end position="132"/>
    </location>
</feature>
<organism evidence="2 3">
    <name type="scientific">Colletotrichum limetticola</name>
    <dbReference type="NCBI Taxonomy" id="1209924"/>
    <lineage>
        <taxon>Eukaryota</taxon>
        <taxon>Fungi</taxon>
        <taxon>Dikarya</taxon>
        <taxon>Ascomycota</taxon>
        <taxon>Pezizomycotina</taxon>
        <taxon>Sordariomycetes</taxon>
        <taxon>Hypocreomycetidae</taxon>
        <taxon>Glomerellales</taxon>
        <taxon>Glomerellaceae</taxon>
        <taxon>Colletotrichum</taxon>
        <taxon>Colletotrichum acutatum species complex</taxon>
    </lineage>
</organism>
<keyword evidence="3" id="KW-1185">Reference proteome</keyword>
<protein>
    <submittedName>
        <fullName evidence="2">Uncharacterized protein</fullName>
    </submittedName>
</protein>
<gene>
    <name evidence="2" type="ORF">CLIM01_03478</name>
</gene>
<feature type="compositionally biased region" description="Polar residues" evidence="1">
    <location>
        <begin position="114"/>
        <end position="125"/>
    </location>
</feature>
<proteinExistence type="predicted"/>
<evidence type="ECO:0000313" key="3">
    <source>
        <dbReference type="Proteomes" id="UP001169217"/>
    </source>
</evidence>
<accession>A0ABQ9Q5T9</accession>
<sequence length="199" mass="22820">MNLVIKLKSFDCALRDRVSHAQILSTQAAEMFAHYRSQHLDRHYARLHWDAELEAMNGNGDDIQFNPTMSNIVPESDHDDDQSAILRQAAYYQSRFPVNFPYRDNVSDEDSDRTSNQRYAPSSSYDLEPPPSLLVETAMDNEESLTGSPMLDWACGLIDNSLNTIDYLMPEQVREVGHFVLDHVWAFWCGVDDREGFLV</sequence>
<reference evidence="2" key="1">
    <citation type="submission" date="2023-04" db="EMBL/GenBank/DDBJ databases">
        <title>Colletotrichum limetticola genome sequence.</title>
        <authorList>
            <person name="Baroncelli R."/>
        </authorList>
    </citation>
    <scope>NUCLEOTIDE SEQUENCE</scope>
    <source>
        <strain evidence="2">KLA-Anderson</strain>
    </source>
</reference>
<evidence type="ECO:0000313" key="2">
    <source>
        <dbReference type="EMBL" id="KAK0379173.1"/>
    </source>
</evidence>
<name>A0ABQ9Q5T9_9PEZI</name>
<dbReference type="EMBL" id="JARUPT010000074">
    <property type="protein sequence ID" value="KAK0379173.1"/>
    <property type="molecule type" value="Genomic_DNA"/>
</dbReference>
<evidence type="ECO:0000256" key="1">
    <source>
        <dbReference type="SAM" id="MobiDB-lite"/>
    </source>
</evidence>
<dbReference type="Proteomes" id="UP001169217">
    <property type="component" value="Unassembled WGS sequence"/>
</dbReference>
<comment type="caution">
    <text evidence="2">The sequence shown here is derived from an EMBL/GenBank/DDBJ whole genome shotgun (WGS) entry which is preliminary data.</text>
</comment>